<dbReference type="InterPro" id="IPR011664">
    <property type="entry name" value="Abi_system_AbiD/AbiF-like"/>
</dbReference>
<evidence type="ECO:0000313" key="1">
    <source>
        <dbReference type="EMBL" id="EFK55140.1"/>
    </source>
</evidence>
<protein>
    <submittedName>
        <fullName evidence="1">Abi-like protein</fullName>
    </submittedName>
</protein>
<proteinExistence type="predicted"/>
<reference evidence="1" key="1">
    <citation type="submission" date="2010-06" db="EMBL/GenBank/DDBJ databases">
        <authorList>
            <person name="Muzny D."/>
            <person name="Qin X."/>
            <person name="Buhay C."/>
            <person name="Dugan-Rocha S."/>
            <person name="Ding Y."/>
            <person name="Chen G."/>
            <person name="Hawes A."/>
            <person name="Holder M."/>
            <person name="Jhangiani S."/>
            <person name="Johnson A."/>
            <person name="Khan Z."/>
            <person name="Li Z."/>
            <person name="Liu W."/>
            <person name="Liu X."/>
            <person name="Perez L."/>
            <person name="Shen H."/>
            <person name="Wang Q."/>
            <person name="Watt J."/>
            <person name="Xi L."/>
            <person name="Xin Y."/>
            <person name="Zhou J."/>
            <person name="Deng J."/>
            <person name="Jiang H."/>
            <person name="Liu Y."/>
            <person name="Qu J."/>
            <person name="Song X.-Z."/>
            <person name="Zhang L."/>
            <person name="Villasana D."/>
            <person name="Johnson A."/>
            <person name="Liu J."/>
            <person name="Liyanage D."/>
            <person name="Lorensuhewa L."/>
            <person name="Robinson T."/>
            <person name="Song A."/>
            <person name="Song B.-B."/>
            <person name="Dinh H."/>
            <person name="Thornton R."/>
            <person name="Coyle M."/>
            <person name="Francisco L."/>
            <person name="Jackson L."/>
            <person name="Javaid M."/>
            <person name="Korchina V."/>
            <person name="Kovar C."/>
            <person name="Mata R."/>
            <person name="Mathew T."/>
            <person name="Ngo R."/>
            <person name="Nguyen L."/>
            <person name="Nguyen N."/>
            <person name="Okwuonu G."/>
            <person name="Ongeri F."/>
            <person name="Pham C."/>
            <person name="Simmons D."/>
            <person name="Wilczek-Boney K."/>
            <person name="Hale W."/>
            <person name="Jakkamsetti A."/>
            <person name="Pham P."/>
            <person name="Ruth R."/>
            <person name="San Lucas F."/>
            <person name="Warren J."/>
            <person name="Zhang J."/>
            <person name="Zhao Z."/>
            <person name="Zhou C."/>
            <person name="Zhu D."/>
            <person name="Lee S."/>
            <person name="Bess C."/>
            <person name="Blankenburg K."/>
            <person name="Forbes L."/>
            <person name="Fu Q."/>
            <person name="Gubbala S."/>
            <person name="Hirani K."/>
            <person name="Jayaseelan J.C."/>
            <person name="Lara F."/>
            <person name="Munidasa M."/>
            <person name="Palculict T."/>
            <person name="Patil S."/>
            <person name="Pu L.-L."/>
            <person name="Saada N."/>
            <person name="Tang L."/>
            <person name="Weissenberger G."/>
            <person name="Zhu Y."/>
            <person name="Hemphill L."/>
            <person name="Shang Y."/>
            <person name="Youmans B."/>
            <person name="Ayvaz T."/>
            <person name="Ross M."/>
            <person name="Santibanez J."/>
            <person name="Aqrawi P."/>
            <person name="Gross S."/>
            <person name="Joshi V."/>
            <person name="Fowler G."/>
            <person name="Nazareth L."/>
            <person name="Reid J."/>
            <person name="Worley K."/>
            <person name="Petrosino J."/>
            <person name="Highlander S."/>
            <person name="Gibbs R."/>
        </authorList>
    </citation>
    <scope>NUCLEOTIDE SEQUENCE [LARGE SCALE GENOMIC DNA]</scope>
    <source>
        <strain evidence="1">ATCC 33030</strain>
    </source>
</reference>
<keyword evidence="2" id="KW-1185">Reference proteome</keyword>
<gene>
    <name evidence="1" type="ORF">HMPREF0291_10398</name>
</gene>
<dbReference type="Pfam" id="PF07751">
    <property type="entry name" value="Abi_2"/>
    <property type="match status" value="1"/>
</dbReference>
<dbReference type="AlphaFoldDB" id="D7WBA9"/>
<evidence type="ECO:0000313" key="2">
    <source>
        <dbReference type="Proteomes" id="UP000004208"/>
    </source>
</evidence>
<dbReference type="HOGENOM" id="CLU_075504_0_0_11"/>
<sequence length="329" mass="37906">MTIMRAIPFLPPQQQEQFLRDRQMIDHATLSSDDKEWLRTVNFHFLMGYARHYRNLTDSGYLDGPKRFADIRALVNAEADLATFLTPWMRRAEWHIRAVTVKHFCSAQGTGEGYLDPSSWLTRGAAATERLQITMLRDILRHGEPYVTDEIKARAKAQGMDVPRWCDQNNVQDVTDLVRDLPFWSIVDSFTVGTIGKFLRYCGCQRGGTELVNDLVARELNVPKRAFNITVECFGITRNLVFHHQRLWMRPMPKSPGFSNELDRRYSTGGFKTTNKQAHFIALASIAQLLPDAERETYLNALDKFLDERPMFKMGIVSPPFAQYRPNTN</sequence>
<dbReference type="Proteomes" id="UP000004208">
    <property type="component" value="Unassembled WGS sequence"/>
</dbReference>
<accession>D7WBA9</accession>
<organism evidence="1 2">
    <name type="scientific">Corynebacterium genitalium ATCC 33030</name>
    <dbReference type="NCBI Taxonomy" id="585529"/>
    <lineage>
        <taxon>Bacteria</taxon>
        <taxon>Bacillati</taxon>
        <taxon>Actinomycetota</taxon>
        <taxon>Actinomycetes</taxon>
        <taxon>Mycobacteriales</taxon>
        <taxon>Corynebacteriaceae</taxon>
        <taxon>Corynebacterium</taxon>
    </lineage>
</organism>
<comment type="caution">
    <text evidence="1">The sequence shown here is derived from an EMBL/GenBank/DDBJ whole genome shotgun (WGS) entry which is preliminary data.</text>
</comment>
<dbReference type="EMBL" id="ACLJ02000001">
    <property type="protein sequence ID" value="EFK55140.1"/>
    <property type="molecule type" value="Genomic_DNA"/>
</dbReference>
<dbReference type="eggNOG" id="COG4823">
    <property type="taxonomic scope" value="Bacteria"/>
</dbReference>
<name>D7WBA9_9CORY</name>